<organism evidence="1 2">
    <name type="scientific">Phascolomyces articulosus</name>
    <dbReference type="NCBI Taxonomy" id="60185"/>
    <lineage>
        <taxon>Eukaryota</taxon>
        <taxon>Fungi</taxon>
        <taxon>Fungi incertae sedis</taxon>
        <taxon>Mucoromycota</taxon>
        <taxon>Mucoromycotina</taxon>
        <taxon>Mucoromycetes</taxon>
        <taxon>Mucorales</taxon>
        <taxon>Lichtheimiaceae</taxon>
        <taxon>Phascolomyces</taxon>
    </lineage>
</organism>
<dbReference type="EMBL" id="JAIXMP010000032">
    <property type="protein sequence ID" value="KAI9250520.1"/>
    <property type="molecule type" value="Genomic_DNA"/>
</dbReference>
<dbReference type="Proteomes" id="UP001209540">
    <property type="component" value="Unassembled WGS sequence"/>
</dbReference>
<evidence type="ECO:0000313" key="1">
    <source>
        <dbReference type="EMBL" id="KAI9250520.1"/>
    </source>
</evidence>
<reference evidence="1" key="1">
    <citation type="journal article" date="2022" name="IScience">
        <title>Evolution of zygomycete secretomes and the origins of terrestrial fungal ecologies.</title>
        <authorList>
            <person name="Chang Y."/>
            <person name="Wang Y."/>
            <person name="Mondo S."/>
            <person name="Ahrendt S."/>
            <person name="Andreopoulos W."/>
            <person name="Barry K."/>
            <person name="Beard J."/>
            <person name="Benny G.L."/>
            <person name="Blankenship S."/>
            <person name="Bonito G."/>
            <person name="Cuomo C."/>
            <person name="Desiro A."/>
            <person name="Gervers K.A."/>
            <person name="Hundley H."/>
            <person name="Kuo A."/>
            <person name="LaButti K."/>
            <person name="Lang B.F."/>
            <person name="Lipzen A."/>
            <person name="O'Donnell K."/>
            <person name="Pangilinan J."/>
            <person name="Reynolds N."/>
            <person name="Sandor L."/>
            <person name="Smith M.E."/>
            <person name="Tsang A."/>
            <person name="Grigoriev I.V."/>
            <person name="Stajich J.E."/>
            <person name="Spatafora J.W."/>
        </authorList>
    </citation>
    <scope>NUCLEOTIDE SEQUENCE</scope>
    <source>
        <strain evidence="1">RSA 2281</strain>
    </source>
</reference>
<dbReference type="SUPFAM" id="SSF81383">
    <property type="entry name" value="F-box domain"/>
    <property type="match status" value="1"/>
</dbReference>
<name>A0AAD5PB63_9FUNG</name>
<evidence type="ECO:0008006" key="3">
    <source>
        <dbReference type="Google" id="ProtNLM"/>
    </source>
</evidence>
<accession>A0AAD5PB63</accession>
<dbReference type="AlphaFoldDB" id="A0AAD5PB63"/>
<comment type="caution">
    <text evidence="1">The sequence shown here is derived from an EMBL/GenBank/DDBJ whole genome shotgun (WGS) entry which is preliminary data.</text>
</comment>
<protein>
    <recommendedName>
        <fullName evidence="3">F-box domain-containing protein</fullName>
    </recommendedName>
</protein>
<gene>
    <name evidence="1" type="ORF">BDA99DRAFT_522712</name>
</gene>
<keyword evidence="2" id="KW-1185">Reference proteome</keyword>
<evidence type="ECO:0000313" key="2">
    <source>
        <dbReference type="Proteomes" id="UP001209540"/>
    </source>
</evidence>
<proteinExistence type="predicted"/>
<sequence length="123" mass="14555">MSWDSHSNNDIKKDFVTYLPYDEIATIFSLCSFRDCIRFTRVSVSWRTFLLCWPGLWENITDRHCNYVDLLTTVPSTIQGRHVHKVDVQNKNMNEQQAVIEFLQKMNCNALDSWRESDVVLYT</sequence>
<dbReference type="InterPro" id="IPR036047">
    <property type="entry name" value="F-box-like_dom_sf"/>
</dbReference>
<reference evidence="1" key="2">
    <citation type="submission" date="2023-02" db="EMBL/GenBank/DDBJ databases">
        <authorList>
            <consortium name="DOE Joint Genome Institute"/>
            <person name="Mondo S.J."/>
            <person name="Chang Y."/>
            <person name="Wang Y."/>
            <person name="Ahrendt S."/>
            <person name="Andreopoulos W."/>
            <person name="Barry K."/>
            <person name="Beard J."/>
            <person name="Benny G.L."/>
            <person name="Blankenship S."/>
            <person name="Bonito G."/>
            <person name="Cuomo C."/>
            <person name="Desiro A."/>
            <person name="Gervers K.A."/>
            <person name="Hundley H."/>
            <person name="Kuo A."/>
            <person name="LaButti K."/>
            <person name="Lang B.F."/>
            <person name="Lipzen A."/>
            <person name="O'Donnell K."/>
            <person name="Pangilinan J."/>
            <person name="Reynolds N."/>
            <person name="Sandor L."/>
            <person name="Smith M.W."/>
            <person name="Tsang A."/>
            <person name="Grigoriev I.V."/>
            <person name="Stajich J.E."/>
            <person name="Spatafora J.W."/>
        </authorList>
    </citation>
    <scope>NUCLEOTIDE SEQUENCE</scope>
    <source>
        <strain evidence="1">RSA 2281</strain>
    </source>
</reference>
<dbReference type="Gene3D" id="1.20.1280.50">
    <property type="match status" value="1"/>
</dbReference>